<dbReference type="Pfam" id="PF04355">
    <property type="entry name" value="BamE"/>
    <property type="match status" value="1"/>
</dbReference>
<evidence type="ECO:0000256" key="2">
    <source>
        <dbReference type="ARBA" id="ARBA00023136"/>
    </source>
</evidence>
<dbReference type="OrthoDB" id="9808250at2"/>
<proteinExistence type="inferred from homology"/>
<evidence type="ECO:0000256" key="4">
    <source>
        <dbReference type="HAMAP-Rule" id="MF_00925"/>
    </source>
</evidence>
<dbReference type="STRING" id="233100.SAMN05216526_0544"/>
<comment type="subcellular location">
    <subcellularLocation>
        <location evidence="4">Cell outer membrane</location>
        <topology evidence="4">Lipid-anchor</topology>
    </subcellularLocation>
</comment>
<evidence type="ECO:0000259" key="5">
    <source>
        <dbReference type="Pfam" id="PF04355"/>
    </source>
</evidence>
<dbReference type="RefSeq" id="WP_076754704.1">
    <property type="nucleotide sequence ID" value="NZ_CP023018.1"/>
</dbReference>
<evidence type="ECO:0000256" key="1">
    <source>
        <dbReference type="ARBA" id="ARBA00022729"/>
    </source>
</evidence>
<comment type="function">
    <text evidence="4">Part of the outer membrane protein assembly complex, which is involved in assembly and insertion of beta-barrel proteins into the outer membrane.</text>
</comment>
<dbReference type="Gene3D" id="3.30.1450.10">
    <property type="match status" value="1"/>
</dbReference>
<evidence type="ECO:0000313" key="6">
    <source>
        <dbReference type="EMBL" id="SIT66293.1"/>
    </source>
</evidence>
<dbReference type="AlphaFoldDB" id="A0A1R3VRQ1"/>
<dbReference type="GO" id="GO:1990063">
    <property type="term" value="C:Bam protein complex"/>
    <property type="evidence" value="ECO:0007669"/>
    <property type="project" value="TreeGrafter"/>
</dbReference>
<gene>
    <name evidence="4" type="primary">bamE</name>
    <name evidence="6" type="ORF">SAMN05216526_0544</name>
</gene>
<sequence length="104" mass="12146">MPRYFVYFTLIALLLQGCGSGLLSVHKVDVQQGNKIDNAQVEQLREGMTRRQVRFLLGEPVHRDPFQGERRWDYVYYIKAGDQAATQQRLTVYFEGDILTHIDR</sequence>
<dbReference type="PANTHER" id="PTHR37482">
    <property type="entry name" value="OUTER MEMBRANE PROTEIN ASSEMBLY FACTOR BAME"/>
    <property type="match status" value="1"/>
</dbReference>
<evidence type="ECO:0000256" key="3">
    <source>
        <dbReference type="ARBA" id="ARBA00023237"/>
    </source>
</evidence>
<keyword evidence="3 4" id="KW-0998">Cell outer membrane</keyword>
<keyword evidence="1 4" id="KW-0732">Signal</keyword>
<keyword evidence="4" id="KW-0449">Lipoprotein</keyword>
<keyword evidence="4" id="KW-0564">Palmitate</keyword>
<dbReference type="InterPro" id="IPR037873">
    <property type="entry name" value="BamE-like"/>
</dbReference>
<dbReference type="Proteomes" id="UP000223759">
    <property type="component" value="Unassembled WGS sequence"/>
</dbReference>
<name>A0A1R3VRQ1_9GAMM</name>
<comment type="similarity">
    <text evidence="4">Belongs to the BamE family.</text>
</comment>
<dbReference type="GO" id="GO:0051205">
    <property type="term" value="P:protein insertion into membrane"/>
    <property type="evidence" value="ECO:0007669"/>
    <property type="project" value="UniProtKB-UniRule"/>
</dbReference>
<dbReference type="EMBL" id="FTPK01000001">
    <property type="protein sequence ID" value="SIT66293.1"/>
    <property type="molecule type" value="Genomic_DNA"/>
</dbReference>
<dbReference type="InterPro" id="IPR007450">
    <property type="entry name" value="BamE_dom"/>
</dbReference>
<keyword evidence="7" id="KW-1185">Reference proteome</keyword>
<accession>A0A1R3VRQ1</accession>
<evidence type="ECO:0000313" key="7">
    <source>
        <dbReference type="Proteomes" id="UP000223759"/>
    </source>
</evidence>
<comment type="subunit">
    <text evidence="4">Part of the Bam complex.</text>
</comment>
<dbReference type="HAMAP" id="MF_00925">
    <property type="entry name" value="OM_assembly_BamE"/>
    <property type="match status" value="1"/>
</dbReference>
<feature type="domain" description="Outer membrane protein assembly factor BamE" evidence="5">
    <location>
        <begin position="33"/>
        <end position="100"/>
    </location>
</feature>
<keyword evidence="2 4" id="KW-0472">Membrane</keyword>
<protein>
    <recommendedName>
        <fullName evidence="4">Outer membrane protein assembly factor BamE</fullName>
    </recommendedName>
</protein>
<dbReference type="PROSITE" id="PS51257">
    <property type="entry name" value="PROKAR_LIPOPROTEIN"/>
    <property type="match status" value="1"/>
</dbReference>
<dbReference type="PANTHER" id="PTHR37482:SF1">
    <property type="entry name" value="OUTER MEMBRANE PROTEIN ASSEMBLY FACTOR BAME"/>
    <property type="match status" value="1"/>
</dbReference>
<dbReference type="GO" id="GO:0030674">
    <property type="term" value="F:protein-macromolecule adaptor activity"/>
    <property type="evidence" value="ECO:0007669"/>
    <property type="project" value="TreeGrafter"/>
</dbReference>
<reference evidence="6 7" key="1">
    <citation type="submission" date="2017-01" db="EMBL/GenBank/DDBJ databases">
        <authorList>
            <person name="Mah S.A."/>
            <person name="Swanson W.J."/>
            <person name="Moy G.W."/>
            <person name="Vacquier V.D."/>
        </authorList>
    </citation>
    <scope>NUCLEOTIDE SEQUENCE [LARGE SCALE GENOMIC DNA]</scope>
    <source>
        <strain evidence="6 7">M9</strain>
    </source>
</reference>
<dbReference type="GO" id="GO:0043165">
    <property type="term" value="P:Gram-negative-bacterium-type cell outer membrane assembly"/>
    <property type="evidence" value="ECO:0007669"/>
    <property type="project" value="UniProtKB-UniRule"/>
</dbReference>
<organism evidence="6 7">
    <name type="scientific">Ectothiorhodosinus mongolicus</name>
    <dbReference type="NCBI Taxonomy" id="233100"/>
    <lineage>
        <taxon>Bacteria</taxon>
        <taxon>Pseudomonadati</taxon>
        <taxon>Pseudomonadota</taxon>
        <taxon>Gammaproteobacteria</taxon>
        <taxon>Chromatiales</taxon>
        <taxon>Ectothiorhodospiraceae</taxon>
        <taxon>Ectothiorhodosinus</taxon>
    </lineage>
</organism>
<dbReference type="InterPro" id="IPR026592">
    <property type="entry name" value="BamE"/>
</dbReference>